<evidence type="ECO:0000256" key="5">
    <source>
        <dbReference type="ARBA" id="ARBA00023137"/>
    </source>
</evidence>
<dbReference type="Proteomes" id="UP000030665">
    <property type="component" value="Unassembled WGS sequence"/>
</dbReference>
<keyword evidence="1 8" id="KW-0808">Transferase</keyword>
<dbReference type="PROSITE" id="PS50001">
    <property type="entry name" value="SH2"/>
    <property type="match status" value="1"/>
</dbReference>
<comment type="catalytic activity">
    <reaction evidence="8">
        <text>L-tyrosyl-[protein] + ATP = O-phospho-L-tyrosyl-[protein] + ADP + H(+)</text>
        <dbReference type="Rhea" id="RHEA:10596"/>
        <dbReference type="Rhea" id="RHEA-COMP:10136"/>
        <dbReference type="Rhea" id="RHEA-COMP:20101"/>
        <dbReference type="ChEBI" id="CHEBI:15378"/>
        <dbReference type="ChEBI" id="CHEBI:30616"/>
        <dbReference type="ChEBI" id="CHEBI:46858"/>
        <dbReference type="ChEBI" id="CHEBI:61978"/>
        <dbReference type="ChEBI" id="CHEBI:456216"/>
        <dbReference type="EC" id="2.7.10.2"/>
    </reaction>
</comment>
<sequence length="308" mass="35758">MYQNAFSEESKRRRFDVSNPFTCCSFSSSCLFASRLVKWSNFHGVGKYGFAGNGELFVSAEVETTKTKNATPLADSMEVAPFDKSASEQTRRRRGAASERKEDPIKRRSFFYGRLPRQDVELMLLRDGEFLVRKTQKKTAELRGMCISTKSRGKIYHKTVKLEDMEFSTVDQLVRYYLKTQKPLIRDMQIIISRPVHRADWVLYNDQIELIKKLGEGNYGEVWKAICTKKKEGKKMKKEVAVKFFKDLEVVNEEEKDFFGECRKQKQLSHLHVVKFIGIVMNSERPKLVMELCDSKFPGTFVIHQLLS</sequence>
<dbReference type="InterPro" id="IPR000980">
    <property type="entry name" value="SH2"/>
</dbReference>
<protein>
    <recommendedName>
        <fullName evidence="8">Tyrosine-protein kinase</fullName>
        <ecNumber evidence="8">2.7.10.2</ecNumber>
    </recommendedName>
</protein>
<dbReference type="PANTHER" id="PTHR24418">
    <property type="entry name" value="TYROSINE-PROTEIN KINASE"/>
    <property type="match status" value="1"/>
</dbReference>
<evidence type="ECO:0000256" key="3">
    <source>
        <dbReference type="ARBA" id="ARBA00022777"/>
    </source>
</evidence>
<dbReference type="InterPro" id="IPR036860">
    <property type="entry name" value="SH2_dom_sf"/>
</dbReference>
<evidence type="ECO:0000256" key="1">
    <source>
        <dbReference type="ARBA" id="ARBA00022679"/>
    </source>
</evidence>
<evidence type="ECO:0000256" key="9">
    <source>
        <dbReference type="SAM" id="MobiDB-lite"/>
    </source>
</evidence>
<feature type="binding site" evidence="7">
    <location>
        <position position="243"/>
    </location>
    <ligand>
        <name>ATP</name>
        <dbReference type="ChEBI" id="CHEBI:30616"/>
    </ligand>
</feature>
<dbReference type="PROSITE" id="PS50011">
    <property type="entry name" value="PROTEIN_KINASE_DOM"/>
    <property type="match status" value="1"/>
</dbReference>
<evidence type="ECO:0000256" key="6">
    <source>
        <dbReference type="PROSITE-ProRule" id="PRU00191"/>
    </source>
</evidence>
<dbReference type="OrthoDB" id="535945at2759"/>
<keyword evidence="3 8" id="KW-0418">Kinase</keyword>
<dbReference type="AlphaFoldDB" id="A0A077Z2H5"/>
<dbReference type="InterPro" id="IPR011009">
    <property type="entry name" value="Kinase-like_dom_sf"/>
</dbReference>
<dbReference type="PRINTS" id="PR00401">
    <property type="entry name" value="SH2DOMAIN"/>
</dbReference>
<evidence type="ECO:0000313" key="13">
    <source>
        <dbReference type="Proteomes" id="UP000030665"/>
    </source>
</evidence>
<proteinExistence type="inferred from homology"/>
<dbReference type="Pfam" id="PF07714">
    <property type="entry name" value="PK_Tyr_Ser-Thr"/>
    <property type="match status" value="1"/>
</dbReference>
<evidence type="ECO:0000256" key="4">
    <source>
        <dbReference type="ARBA" id="ARBA00022840"/>
    </source>
</evidence>
<feature type="domain" description="Protein kinase" evidence="11">
    <location>
        <begin position="208"/>
        <end position="308"/>
    </location>
</feature>
<keyword evidence="6" id="KW-0727">SH2 domain</keyword>
<evidence type="ECO:0000259" key="10">
    <source>
        <dbReference type="PROSITE" id="PS50001"/>
    </source>
</evidence>
<reference evidence="12" key="2">
    <citation type="submission" date="2014-03" db="EMBL/GenBank/DDBJ databases">
        <title>The whipworm genome and dual-species transcriptomics of an intimate host-pathogen interaction.</title>
        <authorList>
            <person name="Foth B.J."/>
            <person name="Tsai I.J."/>
            <person name="Reid A.J."/>
            <person name="Bancroft A.J."/>
            <person name="Nichol S."/>
            <person name="Tracey A."/>
            <person name="Holroyd N."/>
            <person name="Cotton J.A."/>
            <person name="Stanley E.J."/>
            <person name="Zarowiecki M."/>
            <person name="Liu J.Z."/>
            <person name="Huckvale T."/>
            <person name="Cooper P.J."/>
            <person name="Grencis R.K."/>
            <person name="Berriman M."/>
        </authorList>
    </citation>
    <scope>NUCLEOTIDE SEQUENCE [LARGE SCALE GENOMIC DNA]</scope>
</reference>
<dbReference type="Gene3D" id="3.30.200.20">
    <property type="entry name" value="Phosphorylase Kinase, domain 1"/>
    <property type="match status" value="1"/>
</dbReference>
<dbReference type="SMART" id="SM00252">
    <property type="entry name" value="SH2"/>
    <property type="match status" value="1"/>
</dbReference>
<keyword evidence="5 8" id="KW-0829">Tyrosine-protein kinase</keyword>
<gene>
    <name evidence="12" type="ORF">TTRE_0000250101</name>
</gene>
<dbReference type="SUPFAM" id="SSF55550">
    <property type="entry name" value="SH2 domain"/>
    <property type="match status" value="1"/>
</dbReference>
<feature type="compositionally biased region" description="Basic and acidic residues" evidence="9">
    <location>
        <begin position="85"/>
        <end position="102"/>
    </location>
</feature>
<evidence type="ECO:0000256" key="7">
    <source>
        <dbReference type="PROSITE-ProRule" id="PRU10141"/>
    </source>
</evidence>
<organism evidence="12 13">
    <name type="scientific">Trichuris trichiura</name>
    <name type="common">Whipworm</name>
    <name type="synonym">Trichocephalus trichiurus</name>
    <dbReference type="NCBI Taxonomy" id="36087"/>
    <lineage>
        <taxon>Eukaryota</taxon>
        <taxon>Metazoa</taxon>
        <taxon>Ecdysozoa</taxon>
        <taxon>Nematoda</taxon>
        <taxon>Enoplea</taxon>
        <taxon>Dorylaimia</taxon>
        <taxon>Trichinellida</taxon>
        <taxon>Trichuridae</taxon>
        <taxon>Trichuris</taxon>
    </lineage>
</organism>
<dbReference type="STRING" id="36087.A0A077Z2H5"/>
<dbReference type="InterPro" id="IPR001245">
    <property type="entry name" value="Ser-Thr/Tyr_kinase_cat_dom"/>
</dbReference>
<keyword evidence="13" id="KW-1185">Reference proteome</keyword>
<dbReference type="InterPro" id="IPR017441">
    <property type="entry name" value="Protein_kinase_ATP_BS"/>
</dbReference>
<dbReference type="InterPro" id="IPR050198">
    <property type="entry name" value="Non-receptor_tyrosine_kinases"/>
</dbReference>
<dbReference type="Gene3D" id="3.30.505.10">
    <property type="entry name" value="SH2 domain"/>
    <property type="match status" value="1"/>
</dbReference>
<dbReference type="GO" id="GO:0004715">
    <property type="term" value="F:non-membrane spanning protein tyrosine kinase activity"/>
    <property type="evidence" value="ECO:0007669"/>
    <property type="project" value="UniProtKB-EC"/>
</dbReference>
<dbReference type="Pfam" id="PF00017">
    <property type="entry name" value="SH2"/>
    <property type="match status" value="1"/>
</dbReference>
<feature type="domain" description="SH2" evidence="10">
    <location>
        <begin position="110"/>
        <end position="196"/>
    </location>
</feature>
<dbReference type="EC" id="2.7.10.2" evidence="8"/>
<evidence type="ECO:0000259" key="11">
    <source>
        <dbReference type="PROSITE" id="PS50011"/>
    </source>
</evidence>
<keyword evidence="4 7" id="KW-0067">ATP-binding</keyword>
<evidence type="ECO:0000256" key="8">
    <source>
        <dbReference type="RuleBase" id="RU362096"/>
    </source>
</evidence>
<evidence type="ECO:0000313" key="12">
    <source>
        <dbReference type="EMBL" id="CDW54231.1"/>
    </source>
</evidence>
<name>A0A077Z2H5_TRITR</name>
<dbReference type="GO" id="GO:0005524">
    <property type="term" value="F:ATP binding"/>
    <property type="evidence" value="ECO:0007669"/>
    <property type="project" value="UniProtKB-UniRule"/>
</dbReference>
<evidence type="ECO:0000256" key="2">
    <source>
        <dbReference type="ARBA" id="ARBA00022741"/>
    </source>
</evidence>
<accession>A0A077Z2H5</accession>
<dbReference type="InterPro" id="IPR000719">
    <property type="entry name" value="Prot_kinase_dom"/>
</dbReference>
<reference evidence="12" key="1">
    <citation type="submission" date="2014-01" db="EMBL/GenBank/DDBJ databases">
        <authorList>
            <person name="Aslett M."/>
        </authorList>
    </citation>
    <scope>NUCLEOTIDE SEQUENCE</scope>
</reference>
<comment type="similarity">
    <text evidence="8">Belongs to the protein kinase superfamily. Tyr protein kinase family.</text>
</comment>
<feature type="region of interest" description="Disordered" evidence="9">
    <location>
        <begin position="79"/>
        <end position="102"/>
    </location>
</feature>
<dbReference type="EMBL" id="HG805885">
    <property type="protein sequence ID" value="CDW54231.1"/>
    <property type="molecule type" value="Genomic_DNA"/>
</dbReference>
<dbReference type="SUPFAM" id="SSF56112">
    <property type="entry name" value="Protein kinase-like (PK-like)"/>
    <property type="match status" value="1"/>
</dbReference>
<keyword evidence="2 7" id="KW-0547">Nucleotide-binding</keyword>
<dbReference type="PROSITE" id="PS00107">
    <property type="entry name" value="PROTEIN_KINASE_ATP"/>
    <property type="match status" value="1"/>
</dbReference>